<dbReference type="CDD" id="cd16917">
    <property type="entry name" value="HATPase_UhpB-NarQ-NarX-like"/>
    <property type="match status" value="1"/>
</dbReference>
<comment type="catalytic activity">
    <reaction evidence="1">
        <text>ATP + protein L-histidine = ADP + protein N-phospho-L-histidine.</text>
        <dbReference type="EC" id="2.7.13.3"/>
    </reaction>
</comment>
<dbReference type="RefSeq" id="WP_220129453.1">
    <property type="nucleotide sequence ID" value="NZ_JACDUT010000004.1"/>
</dbReference>
<dbReference type="Gene3D" id="1.20.5.1930">
    <property type="match status" value="1"/>
</dbReference>
<feature type="transmembrane region" description="Helical" evidence="9">
    <location>
        <begin position="101"/>
        <end position="118"/>
    </location>
</feature>
<evidence type="ECO:0000259" key="10">
    <source>
        <dbReference type="Pfam" id="PF02518"/>
    </source>
</evidence>
<keyword evidence="5" id="KW-0547">Nucleotide-binding</keyword>
<proteinExistence type="predicted"/>
<keyword evidence="7" id="KW-0067">ATP-binding</keyword>
<protein>
    <recommendedName>
        <fullName evidence="2">histidine kinase</fullName>
        <ecNumber evidence="2">2.7.13.3</ecNumber>
    </recommendedName>
</protein>
<dbReference type="PANTHER" id="PTHR24421">
    <property type="entry name" value="NITRATE/NITRITE SENSOR PROTEIN NARX-RELATED"/>
    <property type="match status" value="1"/>
</dbReference>
<dbReference type="Pfam" id="PF07730">
    <property type="entry name" value="HisKA_3"/>
    <property type="match status" value="1"/>
</dbReference>
<dbReference type="InterPro" id="IPR003594">
    <property type="entry name" value="HATPase_dom"/>
</dbReference>
<dbReference type="Pfam" id="PF02518">
    <property type="entry name" value="HATPase_c"/>
    <property type="match status" value="1"/>
</dbReference>
<evidence type="ECO:0000256" key="8">
    <source>
        <dbReference type="ARBA" id="ARBA00023012"/>
    </source>
</evidence>
<keyword evidence="6 12" id="KW-0418">Kinase</keyword>
<dbReference type="InterPro" id="IPR011712">
    <property type="entry name" value="Sig_transdc_His_kin_sub3_dim/P"/>
</dbReference>
<evidence type="ECO:0000313" key="12">
    <source>
        <dbReference type="EMBL" id="MBA2874831.1"/>
    </source>
</evidence>
<evidence type="ECO:0000256" key="4">
    <source>
        <dbReference type="ARBA" id="ARBA00022679"/>
    </source>
</evidence>
<evidence type="ECO:0000256" key="7">
    <source>
        <dbReference type="ARBA" id="ARBA00022840"/>
    </source>
</evidence>
<evidence type="ECO:0000259" key="11">
    <source>
        <dbReference type="Pfam" id="PF07730"/>
    </source>
</evidence>
<feature type="transmembrane region" description="Helical" evidence="9">
    <location>
        <begin position="124"/>
        <end position="143"/>
    </location>
</feature>
<evidence type="ECO:0000313" key="13">
    <source>
        <dbReference type="Proteomes" id="UP000523087"/>
    </source>
</evidence>
<dbReference type="Gene3D" id="3.30.565.10">
    <property type="entry name" value="Histidine kinase-like ATPase, C-terminal domain"/>
    <property type="match status" value="1"/>
</dbReference>
<dbReference type="EC" id="2.7.13.3" evidence="2"/>
<evidence type="ECO:0000256" key="1">
    <source>
        <dbReference type="ARBA" id="ARBA00000085"/>
    </source>
</evidence>
<comment type="caution">
    <text evidence="12">The sequence shown here is derived from an EMBL/GenBank/DDBJ whole genome shotgun (WGS) entry which is preliminary data.</text>
</comment>
<dbReference type="GO" id="GO:0046983">
    <property type="term" value="F:protein dimerization activity"/>
    <property type="evidence" value="ECO:0007669"/>
    <property type="project" value="InterPro"/>
</dbReference>
<sequence>MVKLFIVRSLVFAILWMGYLYEHFQNTNEFSLLLFISACTIGTYFFLAIVKEPLILYILIDCLILLEEWLYPLPKNMYVLLLFLYIYLEAIFQLNTRKFRLFTVATFLCSVAITMLFQDKEVEWLIALGIFSIISITLNEYVYEREEQREMYEQLLGEYRRLKRLNYEMDRSARLEERTRIARDIHDSVGHKLTALLMQLEMLSINEPKKEYDELKKLVHDSLEETRHAVKALKTEENEGISSVLQLIRKLESENHIMVHFTTKQGVLSVKLSNQQNIVLYRVIQEALTNAMRHAQSREVFVTLGRSAIGDLEFSVKNRVFEPKLFQLGFGLTNMKERVKEVGGTLRIFQTDQEFVVQGTIPVKGNSR</sequence>
<keyword evidence="9" id="KW-1133">Transmembrane helix</keyword>
<accession>A0A7V9Z6F4</accession>
<dbReference type="InterPro" id="IPR050482">
    <property type="entry name" value="Sensor_HK_TwoCompSys"/>
</dbReference>
<keyword evidence="9" id="KW-0472">Membrane</keyword>
<keyword evidence="9" id="KW-0812">Transmembrane</keyword>
<evidence type="ECO:0000256" key="9">
    <source>
        <dbReference type="SAM" id="Phobius"/>
    </source>
</evidence>
<evidence type="ECO:0000256" key="6">
    <source>
        <dbReference type="ARBA" id="ARBA00022777"/>
    </source>
</evidence>
<feature type="domain" description="Histidine kinase/HSP90-like ATPase" evidence="10">
    <location>
        <begin position="279"/>
        <end position="352"/>
    </location>
</feature>
<dbReference type="EMBL" id="JACDUT010000004">
    <property type="protein sequence ID" value="MBA2874831.1"/>
    <property type="molecule type" value="Genomic_DNA"/>
</dbReference>
<dbReference type="Proteomes" id="UP000523087">
    <property type="component" value="Unassembled WGS sequence"/>
</dbReference>
<organism evidence="12 13">
    <name type="scientific">Thermaerobacillus caldiproteolyticus</name>
    <dbReference type="NCBI Taxonomy" id="247480"/>
    <lineage>
        <taxon>Bacteria</taxon>
        <taxon>Bacillati</taxon>
        <taxon>Bacillota</taxon>
        <taxon>Bacilli</taxon>
        <taxon>Bacillales</taxon>
        <taxon>Anoxybacillaceae</taxon>
        <taxon>Thermaerobacillus</taxon>
    </lineage>
</organism>
<evidence type="ECO:0000256" key="5">
    <source>
        <dbReference type="ARBA" id="ARBA00022741"/>
    </source>
</evidence>
<evidence type="ECO:0000256" key="3">
    <source>
        <dbReference type="ARBA" id="ARBA00022553"/>
    </source>
</evidence>
<keyword evidence="13" id="KW-1185">Reference proteome</keyword>
<dbReference type="GO" id="GO:0016020">
    <property type="term" value="C:membrane"/>
    <property type="evidence" value="ECO:0007669"/>
    <property type="project" value="InterPro"/>
</dbReference>
<dbReference type="GO" id="GO:0005524">
    <property type="term" value="F:ATP binding"/>
    <property type="evidence" value="ECO:0007669"/>
    <property type="project" value="UniProtKB-KW"/>
</dbReference>
<name>A0A7V9Z6F4_9BACL</name>
<feature type="domain" description="Signal transduction histidine kinase subgroup 3 dimerisation and phosphoacceptor" evidence="11">
    <location>
        <begin position="177"/>
        <end position="236"/>
    </location>
</feature>
<dbReference type="SUPFAM" id="SSF55874">
    <property type="entry name" value="ATPase domain of HSP90 chaperone/DNA topoisomerase II/histidine kinase"/>
    <property type="match status" value="1"/>
</dbReference>
<feature type="transmembrane region" description="Helical" evidence="9">
    <location>
        <begin position="77"/>
        <end position="94"/>
    </location>
</feature>
<dbReference type="GO" id="GO:0000155">
    <property type="term" value="F:phosphorelay sensor kinase activity"/>
    <property type="evidence" value="ECO:0007669"/>
    <property type="project" value="InterPro"/>
</dbReference>
<keyword evidence="4" id="KW-0808">Transferase</keyword>
<keyword evidence="8" id="KW-0902">Two-component regulatory system</keyword>
<evidence type="ECO:0000256" key="2">
    <source>
        <dbReference type="ARBA" id="ARBA00012438"/>
    </source>
</evidence>
<feature type="transmembrane region" description="Helical" evidence="9">
    <location>
        <begin position="30"/>
        <end position="47"/>
    </location>
</feature>
<reference evidence="12 13" key="1">
    <citation type="submission" date="2020-07" db="EMBL/GenBank/DDBJ databases">
        <title>Genomic Encyclopedia of Type Strains, Phase IV (KMG-IV): sequencing the most valuable type-strain genomes for metagenomic binning, comparative biology and taxonomic classification.</title>
        <authorList>
            <person name="Goeker M."/>
        </authorList>
    </citation>
    <scope>NUCLEOTIDE SEQUENCE [LARGE SCALE GENOMIC DNA]</scope>
    <source>
        <strain evidence="12 13">DSM 15730</strain>
    </source>
</reference>
<dbReference type="PANTHER" id="PTHR24421:SF10">
    <property type="entry name" value="NITRATE_NITRITE SENSOR PROTEIN NARQ"/>
    <property type="match status" value="1"/>
</dbReference>
<gene>
    <name evidence="12" type="ORF">HNR31_001602</name>
</gene>
<dbReference type="InterPro" id="IPR036890">
    <property type="entry name" value="HATPase_C_sf"/>
</dbReference>
<dbReference type="AlphaFoldDB" id="A0A7V9Z6F4"/>
<keyword evidence="3" id="KW-0597">Phosphoprotein</keyword>